<protein>
    <submittedName>
        <fullName evidence="1">Uncharacterized protein</fullName>
    </submittedName>
</protein>
<evidence type="ECO:0000313" key="2">
    <source>
        <dbReference type="Proteomes" id="UP000702425"/>
    </source>
</evidence>
<comment type="caution">
    <text evidence="1">The sequence shown here is derived from an EMBL/GenBank/DDBJ whole genome shotgun (WGS) entry which is preliminary data.</text>
</comment>
<gene>
    <name evidence="1" type="ORF">E5S67_02356</name>
</gene>
<proteinExistence type="predicted"/>
<reference evidence="1 2" key="1">
    <citation type="journal article" date="2020" name="Sci. Rep.">
        <title>A novel cyanobacterial geosmin producer, revising GeoA distribution and dispersion patterns in Bacteria.</title>
        <authorList>
            <person name="Churro C."/>
            <person name="Semedo-Aguiar A.P."/>
            <person name="Silva A.D."/>
            <person name="Pereira-Leal J.B."/>
            <person name="Leite R.B."/>
        </authorList>
    </citation>
    <scope>NUCLEOTIDE SEQUENCE [LARGE SCALE GENOMIC DNA]</scope>
    <source>
        <strain evidence="1 2">IPMA8</strain>
    </source>
</reference>
<organism evidence="1 2">
    <name type="scientific">Microcoleus asticus IPMA8</name>
    <dbReference type="NCBI Taxonomy" id="2563858"/>
    <lineage>
        <taxon>Bacteria</taxon>
        <taxon>Bacillati</taxon>
        <taxon>Cyanobacteriota</taxon>
        <taxon>Cyanophyceae</taxon>
        <taxon>Oscillatoriophycideae</taxon>
        <taxon>Oscillatoriales</taxon>
        <taxon>Microcoleaceae</taxon>
        <taxon>Microcoleus</taxon>
        <taxon>Microcoleus asticus</taxon>
    </lineage>
</organism>
<evidence type="ECO:0000313" key="1">
    <source>
        <dbReference type="EMBL" id="NQE34628.1"/>
    </source>
</evidence>
<name>A0ABX2CWV8_9CYAN</name>
<sequence length="64" mass="7323">MLMGSKKDVGDRAAVLFDYIPYCTATAIQLEVSCQVIKPVEMKRTSYKISLVFYYVGYTFKVEI</sequence>
<dbReference type="EMBL" id="SRRZ01000035">
    <property type="protein sequence ID" value="NQE34628.1"/>
    <property type="molecule type" value="Genomic_DNA"/>
</dbReference>
<keyword evidence="2" id="KW-1185">Reference proteome</keyword>
<accession>A0ABX2CWV8</accession>
<dbReference type="Proteomes" id="UP000702425">
    <property type="component" value="Unassembled WGS sequence"/>
</dbReference>